<dbReference type="Proteomes" id="UP000218899">
    <property type="component" value="Chromosome"/>
</dbReference>
<dbReference type="RefSeq" id="WP_096458968.1">
    <property type="nucleotide sequence ID" value="NZ_AP014936.1"/>
</dbReference>
<evidence type="ECO:0000256" key="1">
    <source>
        <dbReference type="ARBA" id="ARBA00022763"/>
    </source>
</evidence>
<dbReference type="CDD" id="cd03468">
    <property type="entry name" value="PolY_like"/>
    <property type="match status" value="1"/>
</dbReference>
<name>A0A1B4V1G1_9GAMM</name>
<protein>
    <submittedName>
        <fullName evidence="3">DNA repair nucleotidyltransferase</fullName>
    </submittedName>
</protein>
<dbReference type="PANTHER" id="PTHR35369">
    <property type="entry name" value="BLR3025 PROTEIN-RELATED"/>
    <property type="match status" value="1"/>
</dbReference>
<dbReference type="EMBL" id="AP014936">
    <property type="protein sequence ID" value="BAU47326.1"/>
    <property type="molecule type" value="Genomic_DNA"/>
</dbReference>
<keyword evidence="1" id="KW-0227">DNA damage</keyword>
<keyword evidence="4" id="KW-1185">Reference proteome</keyword>
<dbReference type="InterPro" id="IPR043502">
    <property type="entry name" value="DNA/RNA_pol_sf"/>
</dbReference>
<keyword evidence="3" id="KW-0808">Transferase</keyword>
<evidence type="ECO:0000313" key="3">
    <source>
        <dbReference type="EMBL" id="BAU47326.1"/>
    </source>
</evidence>
<evidence type="ECO:0000313" key="4">
    <source>
        <dbReference type="Proteomes" id="UP000218899"/>
    </source>
</evidence>
<dbReference type="GO" id="GO:0006281">
    <property type="term" value="P:DNA repair"/>
    <property type="evidence" value="ECO:0007669"/>
    <property type="project" value="InterPro"/>
</dbReference>
<feature type="domain" description="UmuC" evidence="2">
    <location>
        <begin position="23"/>
        <end position="145"/>
    </location>
</feature>
<dbReference type="SUPFAM" id="SSF56672">
    <property type="entry name" value="DNA/RNA polymerases"/>
    <property type="match status" value="1"/>
</dbReference>
<reference evidence="3 4" key="1">
    <citation type="submission" date="2015-08" db="EMBL/GenBank/DDBJ databases">
        <title>Complete genome sequence of Sulfurifustis variabilis.</title>
        <authorList>
            <person name="Miura A."/>
            <person name="Kojima H."/>
            <person name="Fukui M."/>
        </authorList>
    </citation>
    <scope>NUCLEOTIDE SEQUENCE [LARGE SCALE GENOMIC DNA]</scope>
    <source>
        <strain evidence="4">skN76</strain>
    </source>
</reference>
<dbReference type="PANTHER" id="PTHR35369:SF2">
    <property type="entry name" value="BLR3025 PROTEIN"/>
    <property type="match status" value="1"/>
</dbReference>
<dbReference type="Gene3D" id="3.40.1170.60">
    <property type="match status" value="1"/>
</dbReference>
<evidence type="ECO:0000259" key="2">
    <source>
        <dbReference type="Pfam" id="PF00817"/>
    </source>
</evidence>
<dbReference type="InterPro" id="IPR001126">
    <property type="entry name" value="UmuC"/>
</dbReference>
<dbReference type="GO" id="GO:0016740">
    <property type="term" value="F:transferase activity"/>
    <property type="evidence" value="ECO:0007669"/>
    <property type="project" value="UniProtKB-KW"/>
</dbReference>
<dbReference type="InterPro" id="IPR050356">
    <property type="entry name" value="SulA_CellDiv_inhibitor"/>
</dbReference>
<accession>A0A1B4V1G1</accession>
<sequence length="478" mass="52456">MLWLCVHLPDLPIEVCARGAPTDEPLVVVEGEGREQRVLAATPAARRAGVQPGMRTSAAHALVDRLGVRERDPGSEREALERLAALSGRYTSHVSLAPPAGLLLEVGGSRNLFGGLGTLIARLARDLAEVGYGGRFALAPTPLGATWLAASGAETRALDHGALFKALAPLPLACLGLDAGREALLAGMGLRSLADCLRLPRDGLARRVGPEVLLALDRAFGRLPDPREPYVPPSRFSARLPLPSPVATSEALLFPLRRLLLELAGFLEARALGARRLDFVLQHHRSRATGMTFDFVAPSRDARHWLLLVRERLERLELGAPIEEIELRVENPEDLGSRNLDLLAGEQTPEEGRASIVERLQARLGRDAVRGLASCPEHRPERAWRYGEPGEEGRAAARARRPLWLLPEPIPLEMREDAPWLDGALALEPEPERIESGWWDGRDVARDYYVARDGGGRRLWVFRELRAPGRWFLQGVFG</sequence>
<gene>
    <name evidence="3" type="ORF">SVA_0747</name>
</gene>
<dbReference type="KEGG" id="sva:SVA_0747"/>
<proteinExistence type="predicted"/>
<organism evidence="3 4">
    <name type="scientific">Sulfurifustis variabilis</name>
    <dbReference type="NCBI Taxonomy" id="1675686"/>
    <lineage>
        <taxon>Bacteria</taxon>
        <taxon>Pseudomonadati</taxon>
        <taxon>Pseudomonadota</taxon>
        <taxon>Gammaproteobacteria</taxon>
        <taxon>Acidiferrobacterales</taxon>
        <taxon>Acidiferrobacteraceae</taxon>
        <taxon>Sulfurifustis</taxon>
    </lineage>
</organism>
<dbReference type="OrthoDB" id="5298951at2"/>
<dbReference type="Pfam" id="PF00817">
    <property type="entry name" value="IMS"/>
    <property type="match status" value="1"/>
</dbReference>
<dbReference type="AlphaFoldDB" id="A0A1B4V1G1"/>